<feature type="coiled-coil region" evidence="1">
    <location>
        <begin position="13"/>
        <end position="47"/>
    </location>
</feature>
<evidence type="ECO:0000259" key="3">
    <source>
        <dbReference type="PROSITE" id="PS50234"/>
    </source>
</evidence>
<dbReference type="AlphaFoldDB" id="A0AAE0TGW4"/>
<dbReference type="InterPro" id="IPR010606">
    <property type="entry name" value="Mib_Herc2"/>
</dbReference>
<dbReference type="Proteomes" id="UP001195483">
    <property type="component" value="Unassembled WGS sequence"/>
</dbReference>
<evidence type="ECO:0000256" key="2">
    <source>
        <dbReference type="SAM" id="MobiDB-lite"/>
    </source>
</evidence>
<proteinExistence type="predicted"/>
<feature type="compositionally biased region" description="Acidic residues" evidence="2">
    <location>
        <begin position="187"/>
        <end position="199"/>
    </location>
</feature>
<accession>A0AAE0TGW4</accession>
<dbReference type="InterPro" id="IPR036465">
    <property type="entry name" value="vWFA_dom_sf"/>
</dbReference>
<feature type="region of interest" description="Disordered" evidence="2">
    <location>
        <begin position="139"/>
        <end position="201"/>
    </location>
</feature>
<keyword evidence="1" id="KW-0175">Coiled coil</keyword>
<organism evidence="5 6">
    <name type="scientific">Potamilus streckersoni</name>
    <dbReference type="NCBI Taxonomy" id="2493646"/>
    <lineage>
        <taxon>Eukaryota</taxon>
        <taxon>Metazoa</taxon>
        <taxon>Spiralia</taxon>
        <taxon>Lophotrochozoa</taxon>
        <taxon>Mollusca</taxon>
        <taxon>Bivalvia</taxon>
        <taxon>Autobranchia</taxon>
        <taxon>Heteroconchia</taxon>
        <taxon>Palaeoheterodonta</taxon>
        <taxon>Unionida</taxon>
        <taxon>Unionoidea</taxon>
        <taxon>Unionidae</taxon>
        <taxon>Ambleminae</taxon>
        <taxon>Lampsilini</taxon>
        <taxon>Potamilus</taxon>
    </lineage>
</organism>
<feature type="region of interest" description="Disordered" evidence="2">
    <location>
        <begin position="710"/>
        <end position="741"/>
    </location>
</feature>
<feature type="compositionally biased region" description="Polar residues" evidence="2">
    <location>
        <begin position="145"/>
        <end position="181"/>
    </location>
</feature>
<feature type="domain" description="MIB/HERC2" evidence="4">
    <location>
        <begin position="547"/>
        <end position="620"/>
    </location>
</feature>
<evidence type="ECO:0000259" key="4">
    <source>
        <dbReference type="PROSITE" id="PS51416"/>
    </source>
</evidence>
<reference evidence="5" key="3">
    <citation type="submission" date="2023-05" db="EMBL/GenBank/DDBJ databases">
        <authorList>
            <person name="Smith C.H."/>
        </authorList>
    </citation>
    <scope>NUCLEOTIDE SEQUENCE</scope>
    <source>
        <strain evidence="5">CHS0354</strain>
        <tissue evidence="5">Mantle</tissue>
    </source>
</reference>
<name>A0AAE0TGW4_9BIVA</name>
<dbReference type="GO" id="GO:0046872">
    <property type="term" value="F:metal ion binding"/>
    <property type="evidence" value="ECO:0007669"/>
    <property type="project" value="InterPro"/>
</dbReference>
<dbReference type="CDD" id="cd00198">
    <property type="entry name" value="vWFA"/>
    <property type="match status" value="1"/>
</dbReference>
<dbReference type="Gene3D" id="2.30.30.40">
    <property type="entry name" value="SH3 Domains"/>
    <property type="match status" value="2"/>
</dbReference>
<comment type="caution">
    <text evidence="5">The sequence shown here is derived from an EMBL/GenBank/DDBJ whole genome shotgun (WGS) entry which is preliminary data.</text>
</comment>
<keyword evidence="6" id="KW-1185">Reference proteome</keyword>
<dbReference type="Pfam" id="PF06701">
    <property type="entry name" value="MIB_HERC2"/>
    <property type="match status" value="2"/>
</dbReference>
<protein>
    <submittedName>
        <fullName evidence="5">Uncharacterized protein</fullName>
    </submittedName>
</protein>
<dbReference type="SMART" id="SM00327">
    <property type="entry name" value="VWA"/>
    <property type="match status" value="1"/>
</dbReference>
<reference evidence="5" key="1">
    <citation type="journal article" date="2021" name="Genome Biol. Evol.">
        <title>A High-Quality Reference Genome for a Parasitic Bivalve with Doubly Uniparental Inheritance (Bivalvia: Unionida).</title>
        <authorList>
            <person name="Smith C.H."/>
        </authorList>
    </citation>
    <scope>NUCLEOTIDE SEQUENCE</scope>
    <source>
        <strain evidence="5">CHS0354</strain>
    </source>
</reference>
<dbReference type="InterPro" id="IPR002035">
    <property type="entry name" value="VWF_A"/>
</dbReference>
<dbReference type="Pfam" id="PF13519">
    <property type="entry name" value="VWA_2"/>
    <property type="match status" value="1"/>
</dbReference>
<dbReference type="Gene3D" id="3.40.50.410">
    <property type="entry name" value="von Willebrand factor, type A domain"/>
    <property type="match status" value="1"/>
</dbReference>
<dbReference type="EMBL" id="JAEAOA010002259">
    <property type="protein sequence ID" value="KAK3610176.1"/>
    <property type="molecule type" value="Genomic_DNA"/>
</dbReference>
<reference evidence="5" key="2">
    <citation type="journal article" date="2021" name="Genome Biol. Evol.">
        <title>Developing a high-quality reference genome for a parasitic bivalve with doubly uniparental inheritance (Bivalvia: Unionida).</title>
        <authorList>
            <person name="Smith C.H."/>
        </authorList>
    </citation>
    <scope>NUCLEOTIDE SEQUENCE</scope>
    <source>
        <strain evidence="5">CHS0354</strain>
        <tissue evidence="5">Mantle</tissue>
    </source>
</reference>
<feature type="compositionally biased region" description="Polar residues" evidence="2">
    <location>
        <begin position="215"/>
        <end position="224"/>
    </location>
</feature>
<dbReference type="PROSITE" id="PS50234">
    <property type="entry name" value="VWFA"/>
    <property type="match status" value="1"/>
</dbReference>
<dbReference type="SUPFAM" id="SSF159034">
    <property type="entry name" value="Mib/herc2 domain-like"/>
    <property type="match status" value="2"/>
</dbReference>
<dbReference type="GO" id="GO:0004842">
    <property type="term" value="F:ubiquitin-protein transferase activity"/>
    <property type="evidence" value="ECO:0007669"/>
    <property type="project" value="InterPro"/>
</dbReference>
<gene>
    <name evidence="5" type="ORF">CHS0354_038813</name>
</gene>
<sequence length="754" mass="83302">MTETSTSATGTRRKEIEDEVEKVSTELRELVETNKVLTEKLQILSSEKPVENGLNICPVCHCKRKSDTHCQVLKCRIRVLKENKKGRQQEIELLNRTFSDLVSKFDSLIVKPHVQGSNKLMDTKTGIFLSNFAVDGDGLSDEDTSSPSKGQTIVDTSSVKVRTDSRISTMKNSLNSDTGPNITCYGDDSDSVDENEDENTSVYQKPKILPKANENKTSGITLGNPNFGPRKLQETSVQGRDNKETYEDDTTKDQCPELISKQTRTILVPGIPVLYWAELAKAETGAGPVEMDAKICTVLCLDISSSMAKSRAWYQATTFIRHFIAGMEHSLQENGITEESVALCVFGHEVRIVQRLTNRFSLLTTALDQLKVGGPSPLFGGLLMSFAGLKDNTSCQANDIKIFARIIVISDGKLSSKEILAGPDNASGTQREEEIDILEAVKNIAEKEVKLHCVPVGNANQLHAGSVLRHLKMLHFLPESKDLDENKSFSEIIKSSDLRTRMLIENLLETVCNSEEEREEVYAIAKEAVMEGLFENKESKISYEKYHIEIPYVDLPPLGSRVRRGPNWDKGNQDGNGPGTVVGHILNSRSVYVTWDNNDALGNYSFGEGGEYDVLVVEEPRVLKERELIQVGSLVKRGQDWIYGDQDGAPGTQGIVLRVLQEGQVIVRWPDKSKAIYRFGADGCFDLEICTPKFGGQGHTLRDLASGTKTTASRLGGQSFTIEGSSPGNHSSQNVGNRKTNLTNKSSKVRTIFS</sequence>
<feature type="region of interest" description="Disordered" evidence="2">
    <location>
        <begin position="214"/>
        <end position="252"/>
    </location>
</feature>
<evidence type="ECO:0000256" key="1">
    <source>
        <dbReference type="SAM" id="Coils"/>
    </source>
</evidence>
<feature type="domain" description="MIB/HERC2" evidence="4">
    <location>
        <begin position="621"/>
        <end position="693"/>
    </location>
</feature>
<dbReference type="InterPro" id="IPR037252">
    <property type="entry name" value="Mib_Herc2_sf"/>
</dbReference>
<feature type="domain" description="VWFA" evidence="3">
    <location>
        <begin position="296"/>
        <end position="511"/>
    </location>
</feature>
<feature type="compositionally biased region" description="Basic and acidic residues" evidence="2">
    <location>
        <begin position="240"/>
        <end position="252"/>
    </location>
</feature>
<evidence type="ECO:0000313" key="5">
    <source>
        <dbReference type="EMBL" id="KAK3610176.1"/>
    </source>
</evidence>
<dbReference type="SUPFAM" id="SSF53300">
    <property type="entry name" value="vWA-like"/>
    <property type="match status" value="1"/>
</dbReference>
<dbReference type="GO" id="GO:0016567">
    <property type="term" value="P:protein ubiquitination"/>
    <property type="evidence" value="ECO:0007669"/>
    <property type="project" value="InterPro"/>
</dbReference>
<dbReference type="PROSITE" id="PS51416">
    <property type="entry name" value="MIB_HERC2"/>
    <property type="match status" value="2"/>
</dbReference>
<evidence type="ECO:0000313" key="6">
    <source>
        <dbReference type="Proteomes" id="UP001195483"/>
    </source>
</evidence>